<organism evidence="2 3">
    <name type="scientific">Aplosporella prunicola CBS 121167</name>
    <dbReference type="NCBI Taxonomy" id="1176127"/>
    <lineage>
        <taxon>Eukaryota</taxon>
        <taxon>Fungi</taxon>
        <taxon>Dikarya</taxon>
        <taxon>Ascomycota</taxon>
        <taxon>Pezizomycotina</taxon>
        <taxon>Dothideomycetes</taxon>
        <taxon>Dothideomycetes incertae sedis</taxon>
        <taxon>Botryosphaeriales</taxon>
        <taxon>Aplosporellaceae</taxon>
        <taxon>Aplosporella</taxon>
    </lineage>
</organism>
<dbReference type="AlphaFoldDB" id="A0A6A6BJ45"/>
<protein>
    <submittedName>
        <fullName evidence="2">Uncharacterized protein</fullName>
    </submittedName>
</protein>
<dbReference type="EMBL" id="ML995480">
    <property type="protein sequence ID" value="KAF2144180.1"/>
    <property type="molecule type" value="Genomic_DNA"/>
</dbReference>
<evidence type="ECO:0000313" key="2">
    <source>
        <dbReference type="EMBL" id="KAF2144180.1"/>
    </source>
</evidence>
<reference evidence="2" key="1">
    <citation type="journal article" date="2020" name="Stud. Mycol.">
        <title>101 Dothideomycetes genomes: a test case for predicting lifestyles and emergence of pathogens.</title>
        <authorList>
            <person name="Haridas S."/>
            <person name="Albert R."/>
            <person name="Binder M."/>
            <person name="Bloem J."/>
            <person name="Labutti K."/>
            <person name="Salamov A."/>
            <person name="Andreopoulos B."/>
            <person name="Baker S."/>
            <person name="Barry K."/>
            <person name="Bills G."/>
            <person name="Bluhm B."/>
            <person name="Cannon C."/>
            <person name="Castanera R."/>
            <person name="Culley D."/>
            <person name="Daum C."/>
            <person name="Ezra D."/>
            <person name="Gonzalez J."/>
            <person name="Henrissat B."/>
            <person name="Kuo A."/>
            <person name="Liang C."/>
            <person name="Lipzen A."/>
            <person name="Lutzoni F."/>
            <person name="Magnuson J."/>
            <person name="Mondo S."/>
            <person name="Nolan M."/>
            <person name="Ohm R."/>
            <person name="Pangilinan J."/>
            <person name="Park H.-J."/>
            <person name="Ramirez L."/>
            <person name="Alfaro M."/>
            <person name="Sun H."/>
            <person name="Tritt A."/>
            <person name="Yoshinaga Y."/>
            <person name="Zwiers L.-H."/>
            <person name="Turgeon B."/>
            <person name="Goodwin S."/>
            <person name="Spatafora J."/>
            <person name="Crous P."/>
            <person name="Grigoriev I."/>
        </authorList>
    </citation>
    <scope>NUCLEOTIDE SEQUENCE</scope>
    <source>
        <strain evidence="2">CBS 121167</strain>
    </source>
</reference>
<dbReference type="GeneID" id="54301511"/>
<proteinExistence type="predicted"/>
<dbReference type="OrthoDB" id="10070927at2759"/>
<gene>
    <name evidence="2" type="ORF">K452DRAFT_316908</name>
</gene>
<keyword evidence="3" id="KW-1185">Reference proteome</keyword>
<dbReference type="RefSeq" id="XP_033399892.1">
    <property type="nucleotide sequence ID" value="XM_033544015.1"/>
</dbReference>
<evidence type="ECO:0000313" key="3">
    <source>
        <dbReference type="Proteomes" id="UP000799438"/>
    </source>
</evidence>
<feature type="compositionally biased region" description="Polar residues" evidence="1">
    <location>
        <begin position="40"/>
        <end position="62"/>
    </location>
</feature>
<dbReference type="Proteomes" id="UP000799438">
    <property type="component" value="Unassembled WGS sequence"/>
</dbReference>
<feature type="region of interest" description="Disordered" evidence="1">
    <location>
        <begin position="1"/>
        <end position="67"/>
    </location>
</feature>
<evidence type="ECO:0000256" key="1">
    <source>
        <dbReference type="SAM" id="MobiDB-lite"/>
    </source>
</evidence>
<sequence>MPTNQRVTVRHTTSTYSPATRRADATVAQSANIHPRQKSKASSDSPQTEPSARSPLQPSVDQTSRKRYNGSLDNCFAEENIGDIHGNNGRSVAHVFWAMVHWWLDV</sequence>
<accession>A0A6A6BJ45</accession>
<name>A0A6A6BJ45_9PEZI</name>
<feature type="compositionally biased region" description="Polar residues" evidence="1">
    <location>
        <begin position="1"/>
        <end position="18"/>
    </location>
</feature>